<evidence type="ECO:0000313" key="1">
    <source>
        <dbReference type="EMBL" id="NMG25377.1"/>
    </source>
</evidence>
<name>A0ABX1PLC6_9RHOO</name>
<dbReference type="Proteomes" id="UP000615989">
    <property type="component" value="Unassembled WGS sequence"/>
</dbReference>
<dbReference type="EMBL" id="WTVG01000031">
    <property type="protein sequence ID" value="NMG25377.1"/>
    <property type="molecule type" value="Genomic_DNA"/>
</dbReference>
<protein>
    <submittedName>
        <fullName evidence="1">Uncharacterized protein</fullName>
    </submittedName>
</protein>
<comment type="caution">
    <text evidence="1">The sequence shown here is derived from an EMBL/GenBank/DDBJ whole genome shotgun (WGS) entry which is preliminary data.</text>
</comment>
<evidence type="ECO:0000313" key="2">
    <source>
        <dbReference type="Proteomes" id="UP000615989"/>
    </source>
</evidence>
<proteinExistence type="predicted"/>
<accession>A0ABX1PLC6</accession>
<keyword evidence="2" id="KW-1185">Reference proteome</keyword>
<sequence length="83" mass="9447">MNTNDMPATNLLQSAFPDQMALLAGTLAHLSNYMHTGCQRSVHRARLLLHRMDHQPTFDRDLLDSCRMLEQEITKAWAAPQQA</sequence>
<dbReference type="RefSeq" id="WP_169118740.1">
    <property type="nucleotide sequence ID" value="NZ_WTVG02000037.1"/>
</dbReference>
<organism evidence="1 2">
    <name type="scientific">Aromatoleum anaerobium</name>
    <dbReference type="NCBI Taxonomy" id="182180"/>
    <lineage>
        <taxon>Bacteria</taxon>
        <taxon>Pseudomonadati</taxon>
        <taxon>Pseudomonadota</taxon>
        <taxon>Betaproteobacteria</taxon>
        <taxon>Rhodocyclales</taxon>
        <taxon>Rhodocyclaceae</taxon>
        <taxon>Aromatoleum</taxon>
    </lineage>
</organism>
<reference evidence="1" key="1">
    <citation type="submission" date="2019-12" db="EMBL/GenBank/DDBJ databases">
        <title>Comparative genomics gives insights into the taxonomy of the Azoarcus-Aromatoleum group and reveals separate origins of nif in the plant-associated Azoarcus and non-plant-associated Aromatoleum sub-groups.</title>
        <authorList>
            <person name="Lafos M."/>
            <person name="Maluk M."/>
            <person name="Batista M."/>
            <person name="Junghare M."/>
            <person name="Carmona M."/>
            <person name="Faoro H."/>
            <person name="Cruz L.M."/>
            <person name="Battistoni F."/>
            <person name="De Souza E."/>
            <person name="Pedrosa F."/>
            <person name="Chen W.-M."/>
            <person name="Poole P.S."/>
            <person name="Dixon R.A."/>
            <person name="James E.K."/>
        </authorList>
    </citation>
    <scope>NUCLEOTIDE SEQUENCE</scope>
    <source>
        <strain evidence="1">LuFRes1</strain>
    </source>
</reference>
<gene>
    <name evidence="1" type="ORF">GO606_11720</name>
</gene>